<protein>
    <recommendedName>
        <fullName evidence="3">Peptidase M23 domain-containing protein</fullName>
    </recommendedName>
</protein>
<comment type="caution">
    <text evidence="1">The sequence shown here is derived from an EMBL/GenBank/DDBJ whole genome shotgun (WGS) entry which is preliminary data.</text>
</comment>
<reference evidence="1 2" key="1">
    <citation type="journal article" date="2016" name="Nat. Commun.">
        <title>Thousands of microbial genomes shed light on interconnected biogeochemical processes in an aquifer system.</title>
        <authorList>
            <person name="Anantharaman K."/>
            <person name="Brown C.T."/>
            <person name="Hug L.A."/>
            <person name="Sharon I."/>
            <person name="Castelle C.J."/>
            <person name="Probst A.J."/>
            <person name="Thomas B.C."/>
            <person name="Singh A."/>
            <person name="Wilkins M.J."/>
            <person name="Karaoz U."/>
            <person name="Brodie E.L."/>
            <person name="Williams K.H."/>
            <person name="Hubbard S.S."/>
            <person name="Banfield J.F."/>
        </authorList>
    </citation>
    <scope>NUCLEOTIDE SEQUENCE [LARGE SCALE GENOMIC DNA]</scope>
</reference>
<accession>A0A1G2PZM1</accession>
<dbReference type="Gene3D" id="2.70.70.10">
    <property type="entry name" value="Glucose Permease (Domain IIA)"/>
    <property type="match status" value="1"/>
</dbReference>
<name>A0A1G2PZM1_9BACT</name>
<dbReference type="Proteomes" id="UP000177865">
    <property type="component" value="Unassembled WGS sequence"/>
</dbReference>
<evidence type="ECO:0008006" key="3">
    <source>
        <dbReference type="Google" id="ProtNLM"/>
    </source>
</evidence>
<dbReference type="AlphaFoldDB" id="A0A1G2PZM1"/>
<gene>
    <name evidence="1" type="ORF">A2991_00885</name>
</gene>
<proteinExistence type="predicted"/>
<organism evidence="1 2">
    <name type="scientific">Candidatus Terrybacteria bacterium RIFCSPLOWO2_01_FULL_58_14</name>
    <dbReference type="NCBI Taxonomy" id="1802369"/>
    <lineage>
        <taxon>Bacteria</taxon>
        <taxon>Candidatus Terryibacteriota</taxon>
    </lineage>
</organism>
<evidence type="ECO:0000313" key="2">
    <source>
        <dbReference type="Proteomes" id="UP000177865"/>
    </source>
</evidence>
<dbReference type="InterPro" id="IPR011055">
    <property type="entry name" value="Dup_hybrid_motif"/>
</dbReference>
<dbReference type="EMBL" id="MHSZ01000011">
    <property type="protein sequence ID" value="OHA53787.1"/>
    <property type="molecule type" value="Genomic_DNA"/>
</dbReference>
<sequence length="65" mass="7083">MLPSQGGIVAAGERIGVLGAGDTSETDGERKHLHFAILKDGAVDLRGYVQNQSELSLWYDPFTFF</sequence>
<evidence type="ECO:0000313" key="1">
    <source>
        <dbReference type="EMBL" id="OHA53787.1"/>
    </source>
</evidence>